<evidence type="ECO:0008006" key="3">
    <source>
        <dbReference type="Google" id="ProtNLM"/>
    </source>
</evidence>
<comment type="caution">
    <text evidence="1">The sequence shown here is derived from an EMBL/GenBank/DDBJ whole genome shotgun (WGS) entry which is preliminary data.</text>
</comment>
<name>A0AAV6WDW9_9LAMI</name>
<dbReference type="Proteomes" id="UP000826271">
    <property type="component" value="Unassembled WGS sequence"/>
</dbReference>
<dbReference type="GO" id="GO:0009247">
    <property type="term" value="P:glycolipid biosynthetic process"/>
    <property type="evidence" value="ECO:0007669"/>
    <property type="project" value="TreeGrafter"/>
</dbReference>
<gene>
    <name evidence="1" type="ORF">BUALT_Bualt16G0026400</name>
</gene>
<protein>
    <recommendedName>
        <fullName evidence="3">Saccharopine dehydrogenase NADP binding domain-containing protein</fullName>
    </recommendedName>
</protein>
<dbReference type="GO" id="GO:0005886">
    <property type="term" value="C:plasma membrane"/>
    <property type="evidence" value="ECO:0007669"/>
    <property type="project" value="TreeGrafter"/>
</dbReference>
<reference evidence="1" key="1">
    <citation type="submission" date="2019-10" db="EMBL/GenBank/DDBJ databases">
        <authorList>
            <person name="Zhang R."/>
            <person name="Pan Y."/>
            <person name="Wang J."/>
            <person name="Ma R."/>
            <person name="Yu S."/>
        </authorList>
    </citation>
    <scope>NUCLEOTIDE SEQUENCE</scope>
    <source>
        <strain evidence="1">LA-IB0</strain>
        <tissue evidence="1">Leaf</tissue>
    </source>
</reference>
<evidence type="ECO:0000313" key="2">
    <source>
        <dbReference type="Proteomes" id="UP000826271"/>
    </source>
</evidence>
<dbReference type="PANTHER" id="PTHR12286">
    <property type="entry name" value="SACCHAROPINE DEHYDROGENASE-LIKE OXIDOREDUCTASE"/>
    <property type="match status" value="1"/>
</dbReference>
<dbReference type="GO" id="GO:0005739">
    <property type="term" value="C:mitochondrion"/>
    <property type="evidence" value="ECO:0007669"/>
    <property type="project" value="TreeGrafter"/>
</dbReference>
<keyword evidence="2" id="KW-1185">Reference proteome</keyword>
<dbReference type="Gene3D" id="3.40.50.720">
    <property type="entry name" value="NAD(P)-binding Rossmann-like Domain"/>
    <property type="match status" value="1"/>
</dbReference>
<accession>A0AAV6WDW9</accession>
<dbReference type="PANTHER" id="PTHR12286:SF5">
    <property type="entry name" value="SACCHAROPINE DEHYDROGENASE-LIKE OXIDOREDUCTASE"/>
    <property type="match status" value="1"/>
</dbReference>
<sequence>MPPPQIFFITADTSYPNSLARLAAQTKIILNCVGPFWLYGQSMVSACVDSGCDYLHIYSEPEFMERMGALYHERAVEKGSLVISACGFDSIPTEMGMIFHLSQWARSAGPTRVEAYLSLESSKRMVGNYGTYESAVIGVANADKLMQLRRSKHRKARHAIPGPAPLKGSIIEHHKEVGLWAVKLPSADSTIVRRTLSTLAENPHGLPGVNEIKKREAFCHLLLCKFSFGRWLLLRYPSFFSLGWFKKAGLSEDEVASSTFKMLFVGHGFSDGSLAPQGDKNPDNEVITRATRSEIGYITTSIVLLQCALELLNDRNNFPKGGVYTPGIVFGPTDLQERLQENGISFDFVSKSAL</sequence>
<proteinExistence type="predicted"/>
<dbReference type="InterPro" id="IPR051276">
    <property type="entry name" value="Saccharopine_DH-like_oxidrdct"/>
</dbReference>
<dbReference type="GO" id="GO:0005811">
    <property type="term" value="C:lipid droplet"/>
    <property type="evidence" value="ECO:0007669"/>
    <property type="project" value="TreeGrafter"/>
</dbReference>
<evidence type="ECO:0000313" key="1">
    <source>
        <dbReference type="EMBL" id="KAG8366995.1"/>
    </source>
</evidence>
<organism evidence="1 2">
    <name type="scientific">Buddleja alternifolia</name>
    <dbReference type="NCBI Taxonomy" id="168488"/>
    <lineage>
        <taxon>Eukaryota</taxon>
        <taxon>Viridiplantae</taxon>
        <taxon>Streptophyta</taxon>
        <taxon>Embryophyta</taxon>
        <taxon>Tracheophyta</taxon>
        <taxon>Spermatophyta</taxon>
        <taxon>Magnoliopsida</taxon>
        <taxon>eudicotyledons</taxon>
        <taxon>Gunneridae</taxon>
        <taxon>Pentapetalae</taxon>
        <taxon>asterids</taxon>
        <taxon>lamiids</taxon>
        <taxon>Lamiales</taxon>
        <taxon>Scrophulariaceae</taxon>
        <taxon>Buddlejeae</taxon>
        <taxon>Buddleja</taxon>
    </lineage>
</organism>
<dbReference type="EMBL" id="WHWC01000016">
    <property type="protein sequence ID" value="KAG8366995.1"/>
    <property type="molecule type" value="Genomic_DNA"/>
</dbReference>
<dbReference type="AlphaFoldDB" id="A0AAV6WDW9"/>